<evidence type="ECO:0000313" key="1">
    <source>
        <dbReference type="EMBL" id="BBZ18725.1"/>
    </source>
</evidence>
<evidence type="ECO:0008006" key="3">
    <source>
        <dbReference type="Google" id="ProtNLM"/>
    </source>
</evidence>
<dbReference type="KEGG" id="mgad:MGAD_30600"/>
<reference evidence="1 2" key="1">
    <citation type="journal article" date="2019" name="Emerg. Microbes Infect.">
        <title>Comprehensive subspecies identification of 175 nontuberculous mycobacteria species based on 7547 genomic profiles.</title>
        <authorList>
            <person name="Matsumoto Y."/>
            <person name="Kinjo T."/>
            <person name="Motooka D."/>
            <person name="Nabeya D."/>
            <person name="Jung N."/>
            <person name="Uechi K."/>
            <person name="Horii T."/>
            <person name="Iida T."/>
            <person name="Fujita J."/>
            <person name="Nakamura S."/>
        </authorList>
    </citation>
    <scope>NUCLEOTIDE SEQUENCE [LARGE SCALE GENOMIC DNA]</scope>
    <source>
        <strain evidence="1 2">JCM 12688</strain>
    </source>
</reference>
<evidence type="ECO:0000313" key="2">
    <source>
        <dbReference type="Proteomes" id="UP000466187"/>
    </source>
</evidence>
<dbReference type="RefSeq" id="WP_163687209.1">
    <property type="nucleotide sequence ID" value="NZ_AP022608.1"/>
</dbReference>
<dbReference type="Proteomes" id="UP000466187">
    <property type="component" value="Chromosome"/>
</dbReference>
<dbReference type="EMBL" id="AP022608">
    <property type="protein sequence ID" value="BBZ18725.1"/>
    <property type="molecule type" value="Genomic_DNA"/>
</dbReference>
<dbReference type="AlphaFoldDB" id="A0A7I7WPU9"/>
<accession>A0A7I7WPU9</accession>
<sequence>MTLQTDRLSARRCEVTESPAPLSDYADAFEVTVDEADTRTAEEVMRTGLSRVAPSRFSALLMAHRHLLGFRLGPPSAADHVMGWRVVTSEPDQCRLEADGPVMAGTMVMRRADPVTMRLTTFVRYRQPLARVIWAFAGPIHRRAAPQLMELSATPR</sequence>
<dbReference type="InterPro" id="IPR021295">
    <property type="entry name" value="DUF2867"/>
</dbReference>
<gene>
    <name evidence="1" type="ORF">MGAD_30600</name>
</gene>
<proteinExistence type="predicted"/>
<name>A0A7I7WPU9_MYCGU</name>
<dbReference type="Pfam" id="PF11066">
    <property type="entry name" value="DUF2867"/>
    <property type="match status" value="1"/>
</dbReference>
<organism evidence="1 2">
    <name type="scientific">Mycolicibacterium gadium</name>
    <name type="common">Mycobacterium gadium</name>
    <dbReference type="NCBI Taxonomy" id="1794"/>
    <lineage>
        <taxon>Bacteria</taxon>
        <taxon>Bacillati</taxon>
        <taxon>Actinomycetota</taxon>
        <taxon>Actinomycetes</taxon>
        <taxon>Mycobacteriales</taxon>
        <taxon>Mycobacteriaceae</taxon>
        <taxon>Mycolicibacterium</taxon>
    </lineage>
</organism>
<protein>
    <recommendedName>
        <fullName evidence="3">DUF2867 domain-containing protein</fullName>
    </recommendedName>
</protein>